<feature type="transmembrane region" description="Helical" evidence="18">
    <location>
        <begin position="233"/>
        <end position="255"/>
    </location>
</feature>
<dbReference type="InterPro" id="IPR023299">
    <property type="entry name" value="ATPase_P-typ_cyto_dom_N"/>
</dbReference>
<dbReference type="InterPro" id="IPR006408">
    <property type="entry name" value="P-type_ATPase_IIB"/>
</dbReference>
<dbReference type="GO" id="GO:0005774">
    <property type="term" value="C:vacuolar membrane"/>
    <property type="evidence" value="ECO:0007669"/>
    <property type="project" value="UniProtKB-SubCell"/>
</dbReference>
<feature type="transmembrane region" description="Helical" evidence="18">
    <location>
        <begin position="161"/>
        <end position="181"/>
    </location>
</feature>
<evidence type="ECO:0000256" key="18">
    <source>
        <dbReference type="RuleBase" id="RU361146"/>
    </source>
</evidence>
<dbReference type="PROSITE" id="PS00154">
    <property type="entry name" value="ATPASE_E1_E2"/>
    <property type="match status" value="1"/>
</dbReference>
<dbReference type="SUPFAM" id="SSF81653">
    <property type="entry name" value="Calcium ATPase, transduction domain A"/>
    <property type="match status" value="1"/>
</dbReference>
<dbReference type="Gene3D" id="3.40.1110.10">
    <property type="entry name" value="Calcium-transporting ATPase, cytoplasmic domain N"/>
    <property type="match status" value="1"/>
</dbReference>
<feature type="transmembrane region" description="Helical" evidence="18">
    <location>
        <begin position="281"/>
        <end position="302"/>
    </location>
</feature>
<name>A0A2J6TMW9_9HELO</name>
<comment type="catalytic activity">
    <reaction evidence="16 18">
        <text>Ca(2+)(in) + ATP + H2O = Ca(2+)(out) + ADP + phosphate + H(+)</text>
        <dbReference type="Rhea" id="RHEA:18105"/>
        <dbReference type="ChEBI" id="CHEBI:15377"/>
        <dbReference type="ChEBI" id="CHEBI:15378"/>
        <dbReference type="ChEBI" id="CHEBI:29108"/>
        <dbReference type="ChEBI" id="CHEBI:30616"/>
        <dbReference type="ChEBI" id="CHEBI:43474"/>
        <dbReference type="ChEBI" id="CHEBI:456216"/>
        <dbReference type="EC" id="7.2.2.10"/>
    </reaction>
</comment>
<evidence type="ECO:0000259" key="20">
    <source>
        <dbReference type="Pfam" id="PF00122"/>
    </source>
</evidence>
<feature type="transmembrane region" description="Helical" evidence="18">
    <location>
        <begin position="1397"/>
        <end position="1416"/>
    </location>
</feature>
<evidence type="ECO:0000256" key="5">
    <source>
        <dbReference type="ARBA" id="ARBA00022568"/>
    </source>
</evidence>
<dbReference type="NCBIfam" id="TIGR00846">
    <property type="entry name" value="caca2"/>
    <property type="match status" value="1"/>
</dbReference>
<dbReference type="InterPro" id="IPR059000">
    <property type="entry name" value="ATPase_P-type_domA"/>
</dbReference>
<evidence type="ECO:0000256" key="4">
    <source>
        <dbReference type="ARBA" id="ARBA00022554"/>
    </source>
</evidence>
<dbReference type="InterPro" id="IPR004798">
    <property type="entry name" value="CAX-like"/>
</dbReference>
<dbReference type="Gene3D" id="1.20.1420.30">
    <property type="entry name" value="NCX, central ion-binding region"/>
    <property type="match status" value="1"/>
</dbReference>
<feature type="transmembrane region" description="Helical" evidence="18">
    <location>
        <begin position="385"/>
        <end position="401"/>
    </location>
</feature>
<proteinExistence type="inferred from homology"/>
<evidence type="ECO:0000256" key="14">
    <source>
        <dbReference type="ARBA" id="ARBA00023065"/>
    </source>
</evidence>
<dbReference type="InterPro" id="IPR036412">
    <property type="entry name" value="HAD-like_sf"/>
</dbReference>
<evidence type="ECO:0000313" key="23">
    <source>
        <dbReference type="EMBL" id="PMD64359.1"/>
    </source>
</evidence>
<dbReference type="GO" id="GO:0046872">
    <property type="term" value="F:metal ion binding"/>
    <property type="evidence" value="ECO:0007669"/>
    <property type="project" value="UniProtKB-KW"/>
</dbReference>
<dbReference type="OrthoDB" id="3352408at2759"/>
<dbReference type="Gene3D" id="3.40.50.1000">
    <property type="entry name" value="HAD superfamily/HAD-like"/>
    <property type="match status" value="1"/>
</dbReference>
<sequence>MSLILPLFRSRERTPGTMASQARDVSPAGSPAPPASESTALTGEAASYPAYPQVGLTVPHYVYDTIKATLYCSKANILLVFIPLSIIAAAREWNPVAVFALSFFAMFPLAELLSWSTEQLSASTGQVIGGLLMAAFGNAVEMIVGITALRQGEFRIVQSSMVGSILSGTLLILGSCLFVAGYKEKEVKFNVDLTSIMSSLMIVASASLVIPSASYFADLPSNNLEPHLEPASYILTLSHIAAIILLVFYCLYLFFQLKTHADIFAESNQAEPEGSPELDPWAAGFVLVLSTIGVSVCSDYLVDSVDGSVEELGVSRAFIGLILVPIVGNAGEFVAVVNQAGKKNIDFALVLIVGSTLQIALFVTPFLIILGWIIGKPMSLRFDTFQTTVLSMSVIVVNCLVRGGRSNYFEGFLLLGMYFIIAIAFYVHPDVVDTLDGEVLRSPRRSLGAAGFKAKENKHKFAFSPGQLGRLVTSDKSLPVFYEFGGLPRLEKGLRTDRRRGLSSEETVLDDFVFEGANHNPVPTETETRASTEEEALAPVAIARLALTWTTSGRLSGGAFADRKRVFQDNTLPTKKLLSIFQLMWMAYNDFVLFFLTAAAAVSLAVGFYQAFGTPRTPSNPPIEWVEGVAILTAIFIIVLVGSVNDWEKERQFAQLNKKQQDRTVKVIRSATSQVLPISDVLVGDVVYLESGDVIPADGIFINGYNIKCDESSSTGESHLMHKHGADEVFQAIAIQEQEKQPEQREANAPKTELDPFIFAGAKVAEGLGTFLVTATGVNSCYGKILLSLKEEPSFTPLQVKLKKLAKAIAWFGFAAALLLFVVLFIKFLAQLPHNSHSRPQKGQNFLNILIISLTVLVIAVPEGLPLAVTLALAFASNRMLKDNNLVRQLRACEIMGNVTNICSDKTGTLTQNKMKVVAGIVGSSQLFNDNLGVSQTTIDLEAASPQEIRAASAAISDPVGGFIGGDLIDDVKEMLKQSIVANSTAFEGPGEGGMKTFIGSQTETALLIFARDHLGIGPLSIERSNIKIVQLIPFDAKRQCMGTVVELDGLHRLYVKGASEVLLRKCTRSMQSSTEKGVWDTELTTDDAASLNRIITGYASHSLRTISLVYRDFQQWPPPRARIVDDGEVVFEDILKDLVFFGLVGIRDPLRDGAREAVQACLKAGAIVRMVTGDNILTAKAIAKECGILSPTPTPVASCSDIAMEGAEFRSLSTEERDRIIPNLKVLARSSPDDKRILVMRLKEMGEIVAVTGDGTNDAPALAAADIGLSMGISGTEIARESSSIVLLDDNFASIVKAIMWGRAVNDAVKKFLQFQITVSITSVVLTMVSAIASSTETSVLTAVQLMWINLFQDTMAALALATDPPAPTILDKKPDPRAAALITIPMWKMIFGQSAYQLAVTLILHFGGATILNYHTDRELAQLQTIVFNAYVWMNIFNMYNNRRIDNKFNILEGLHRNWLFITITTIMIGVQVLIIFIGGETFSVTRLTRAQWAISVVLGVLCIPFGFFMSLLSDELLAKWFRPVERAIEALLGFNTSSLCLTIEPGYKHIVISIPLRTPFRFVHMKVLCENQPKGLEGGLSYYRVDEQMIHGVCGQFGVQYIRSGAK</sequence>
<dbReference type="NCBIfam" id="TIGR01517">
    <property type="entry name" value="ATPase-IIB_Ca"/>
    <property type="match status" value="1"/>
</dbReference>
<feature type="transmembrane region" description="Helical" evidence="18">
    <location>
        <begin position="408"/>
        <end position="427"/>
    </location>
</feature>
<comment type="function">
    <text evidence="17">This magnesium-dependent enzyme catalyzes the hydrolysis of ATP coupled with the transport of calcium. Transports the calcium to the vacuole and participates in the control of the cytosolic free calcium.</text>
</comment>
<dbReference type="InterPro" id="IPR023298">
    <property type="entry name" value="ATPase_P-typ_TM_dom_sf"/>
</dbReference>
<keyword evidence="5 18" id="KW-0109">Calcium transport</keyword>
<keyword evidence="12" id="KW-1278">Translocase</keyword>
<dbReference type="InterPro" id="IPR044492">
    <property type="entry name" value="P_typ_ATPase_HD_dom"/>
</dbReference>
<dbReference type="SFLD" id="SFLDF00027">
    <property type="entry name" value="p-type_atpase"/>
    <property type="match status" value="1"/>
</dbReference>
<dbReference type="NCBIfam" id="TIGR00378">
    <property type="entry name" value="cax"/>
    <property type="match status" value="1"/>
</dbReference>
<protein>
    <recommendedName>
        <fullName evidence="18">Calcium-transporting ATPase</fullName>
        <ecNumber evidence="18">7.2.2.10</ecNumber>
    </recommendedName>
</protein>
<feature type="transmembrane region" description="Helical" evidence="18">
    <location>
        <begin position="1493"/>
        <end position="1515"/>
    </location>
</feature>
<dbReference type="Pfam" id="PF13246">
    <property type="entry name" value="Cation_ATPase"/>
    <property type="match status" value="1"/>
</dbReference>
<keyword evidence="24" id="KW-1185">Reference proteome</keyword>
<comment type="similarity">
    <text evidence="18">Belongs to the cation transport ATPase (P-type) (TC 3.A.3) family.</text>
</comment>
<dbReference type="SFLD" id="SFLDS00003">
    <property type="entry name" value="Haloacid_Dehalogenase"/>
    <property type="match status" value="1"/>
</dbReference>
<dbReference type="Gene3D" id="2.70.150.10">
    <property type="entry name" value="Calcium-transporting ATPase, cytoplasmic transduction domain A"/>
    <property type="match status" value="1"/>
</dbReference>
<evidence type="ECO:0000256" key="19">
    <source>
        <dbReference type="SAM" id="MobiDB-lite"/>
    </source>
</evidence>
<feature type="transmembrane region" description="Helical" evidence="18">
    <location>
        <begin position="71"/>
        <end position="90"/>
    </location>
</feature>
<evidence type="ECO:0000256" key="16">
    <source>
        <dbReference type="ARBA" id="ARBA00048694"/>
    </source>
</evidence>
<dbReference type="GO" id="GO:0005524">
    <property type="term" value="F:ATP binding"/>
    <property type="evidence" value="ECO:0007669"/>
    <property type="project" value="UniProtKB-KW"/>
</dbReference>
<keyword evidence="6 18" id="KW-0812">Transmembrane</keyword>
<feature type="transmembrane region" description="Helical" evidence="18">
    <location>
        <begin position="1422"/>
        <end position="1440"/>
    </location>
</feature>
<keyword evidence="9 18" id="KW-0106">Calcium</keyword>
<dbReference type="FunFam" id="2.70.150.10:FF:000028">
    <property type="entry name" value="Calcium-transporting ATPase"/>
    <property type="match status" value="1"/>
</dbReference>
<evidence type="ECO:0000259" key="22">
    <source>
        <dbReference type="Pfam" id="PF01699"/>
    </source>
</evidence>
<dbReference type="InterPro" id="IPR018303">
    <property type="entry name" value="ATPase_P-typ_P_site"/>
</dbReference>
<feature type="transmembrane region" description="Helical" evidence="18">
    <location>
        <begin position="193"/>
        <end position="213"/>
    </location>
</feature>
<feature type="transmembrane region" description="Helical" evidence="18">
    <location>
        <begin position="808"/>
        <end position="829"/>
    </location>
</feature>
<feature type="domain" description="Cation-transporting P-type ATPase C-terminal" evidence="21">
    <location>
        <begin position="1340"/>
        <end position="1512"/>
    </location>
</feature>
<feature type="region of interest" description="Disordered" evidence="19">
    <location>
        <begin position="14"/>
        <end position="39"/>
    </location>
</feature>
<dbReference type="SFLD" id="SFLDG00002">
    <property type="entry name" value="C1.7:_P-type_atpase_like"/>
    <property type="match status" value="1"/>
</dbReference>
<evidence type="ECO:0000256" key="6">
    <source>
        <dbReference type="ARBA" id="ARBA00022692"/>
    </source>
</evidence>
<comment type="similarity">
    <text evidence="2">Belongs to the Ca(2+):cation antiporter (CaCA) (TC 2.A.19) family.</text>
</comment>
<keyword evidence="7" id="KW-0479">Metal-binding</keyword>
<feature type="transmembrane region" description="Helical" evidence="18">
    <location>
        <begin position="96"/>
        <end position="115"/>
    </location>
</feature>
<evidence type="ECO:0000256" key="2">
    <source>
        <dbReference type="ARBA" id="ARBA00008170"/>
    </source>
</evidence>
<feature type="domain" description="P-type ATPase A" evidence="20">
    <location>
        <begin position="661"/>
        <end position="787"/>
    </location>
</feature>
<evidence type="ECO:0000256" key="9">
    <source>
        <dbReference type="ARBA" id="ARBA00022837"/>
    </source>
</evidence>
<feature type="transmembrane region" description="Helical" evidence="18">
    <location>
        <begin position="849"/>
        <end position="876"/>
    </location>
</feature>
<evidence type="ECO:0000313" key="24">
    <source>
        <dbReference type="Proteomes" id="UP000235371"/>
    </source>
</evidence>
<gene>
    <name evidence="23" type="ORF">K444DRAFT_650798</name>
</gene>
<comment type="function">
    <text evidence="18">Catalyzes the hydrolysis of ATP coupled with the transport of calcium.</text>
</comment>
<keyword evidence="8 18" id="KW-0547">Nucleotide-binding</keyword>
<dbReference type="InterPro" id="IPR004837">
    <property type="entry name" value="NaCa_Exmemb"/>
</dbReference>
<feature type="transmembrane region" description="Helical" evidence="18">
    <location>
        <begin position="591"/>
        <end position="613"/>
    </location>
</feature>
<dbReference type="RefSeq" id="XP_024741263.1">
    <property type="nucleotide sequence ID" value="XM_024885661.1"/>
</dbReference>
<dbReference type="SUPFAM" id="SSF56784">
    <property type="entry name" value="HAD-like"/>
    <property type="match status" value="1"/>
</dbReference>
<dbReference type="CDD" id="cd02081">
    <property type="entry name" value="P-type_ATPase_Ca_PMCA-like"/>
    <property type="match status" value="1"/>
</dbReference>
<evidence type="ECO:0000259" key="21">
    <source>
        <dbReference type="Pfam" id="PF00689"/>
    </source>
</evidence>
<dbReference type="GO" id="GO:0005886">
    <property type="term" value="C:plasma membrane"/>
    <property type="evidence" value="ECO:0007669"/>
    <property type="project" value="TreeGrafter"/>
</dbReference>
<keyword evidence="11" id="KW-0460">Magnesium</keyword>
<comment type="caution">
    <text evidence="18">Lacks conserved residue(s) required for the propagation of feature annotation.</text>
</comment>
<dbReference type="InterPro" id="IPR023214">
    <property type="entry name" value="HAD_sf"/>
</dbReference>
<dbReference type="InParanoid" id="A0A2J6TMW9"/>
<evidence type="ECO:0000256" key="12">
    <source>
        <dbReference type="ARBA" id="ARBA00022967"/>
    </source>
</evidence>
<dbReference type="PANTHER" id="PTHR24093">
    <property type="entry name" value="CATION TRANSPORTING ATPASE"/>
    <property type="match status" value="1"/>
</dbReference>
<dbReference type="GO" id="GO:0015369">
    <property type="term" value="F:calcium:proton antiporter activity"/>
    <property type="evidence" value="ECO:0007669"/>
    <property type="project" value="InterPro"/>
</dbReference>
<dbReference type="FunCoup" id="A0A2J6TMW9">
    <property type="interactions" value="488"/>
</dbReference>
<dbReference type="GO" id="GO:0016887">
    <property type="term" value="F:ATP hydrolysis activity"/>
    <property type="evidence" value="ECO:0007669"/>
    <property type="project" value="InterPro"/>
</dbReference>
<dbReference type="STRING" id="1095630.A0A2J6TMW9"/>
<dbReference type="GO" id="GO:0005388">
    <property type="term" value="F:P-type calcium transporter activity"/>
    <property type="evidence" value="ECO:0007669"/>
    <property type="project" value="UniProtKB-EC"/>
</dbReference>
<keyword evidence="10 18" id="KW-0067">ATP-binding</keyword>
<dbReference type="GeneID" id="36593738"/>
<dbReference type="InterPro" id="IPR008250">
    <property type="entry name" value="ATPase_P-typ_transduc_dom_A_sf"/>
</dbReference>
<feature type="transmembrane region" description="Helical" evidence="18">
    <location>
        <begin position="314"/>
        <end position="335"/>
    </location>
</feature>
<keyword evidence="13 18" id="KW-1133">Transmembrane helix</keyword>
<evidence type="ECO:0000256" key="7">
    <source>
        <dbReference type="ARBA" id="ARBA00022723"/>
    </source>
</evidence>
<accession>A0A2J6TMW9</accession>
<dbReference type="SUPFAM" id="SSF81660">
    <property type="entry name" value="Metal cation-transporting ATPase, ATP-binding domain N"/>
    <property type="match status" value="1"/>
</dbReference>
<evidence type="ECO:0000256" key="13">
    <source>
        <dbReference type="ARBA" id="ARBA00022989"/>
    </source>
</evidence>
<dbReference type="PANTHER" id="PTHR24093:SF369">
    <property type="entry name" value="CALCIUM-TRANSPORTING ATPASE"/>
    <property type="match status" value="1"/>
</dbReference>
<dbReference type="SUPFAM" id="SSF81665">
    <property type="entry name" value="Calcium ATPase, transmembrane domain M"/>
    <property type="match status" value="1"/>
</dbReference>
<keyword evidence="4" id="KW-0926">Vacuole</keyword>
<dbReference type="InterPro" id="IPR001757">
    <property type="entry name" value="P_typ_ATPase"/>
</dbReference>
<feature type="transmembrane region" description="Helical" evidence="18">
    <location>
        <begin position="347"/>
        <end position="373"/>
    </location>
</feature>
<evidence type="ECO:0000256" key="11">
    <source>
        <dbReference type="ARBA" id="ARBA00022842"/>
    </source>
</evidence>
<dbReference type="Pfam" id="PF00689">
    <property type="entry name" value="Cation_ATPase_C"/>
    <property type="match status" value="1"/>
</dbReference>
<feature type="domain" description="Sodium/calcium exchanger membrane region" evidence="22">
    <location>
        <begin position="96"/>
        <end position="257"/>
    </location>
</feature>
<evidence type="ECO:0000256" key="10">
    <source>
        <dbReference type="ARBA" id="ARBA00022840"/>
    </source>
</evidence>
<dbReference type="NCBIfam" id="TIGR01494">
    <property type="entry name" value="ATPase_P-type"/>
    <property type="match status" value="2"/>
</dbReference>
<evidence type="ECO:0000256" key="1">
    <source>
        <dbReference type="ARBA" id="ARBA00004128"/>
    </source>
</evidence>
<evidence type="ECO:0000256" key="8">
    <source>
        <dbReference type="ARBA" id="ARBA00022741"/>
    </source>
</evidence>
<dbReference type="GO" id="GO:0006874">
    <property type="term" value="P:intracellular calcium ion homeostasis"/>
    <property type="evidence" value="ECO:0007669"/>
    <property type="project" value="TreeGrafter"/>
</dbReference>
<keyword evidence="3 18" id="KW-0813">Transport</keyword>
<evidence type="ECO:0000256" key="15">
    <source>
        <dbReference type="ARBA" id="ARBA00023136"/>
    </source>
</evidence>
<evidence type="ECO:0000256" key="3">
    <source>
        <dbReference type="ARBA" id="ARBA00022448"/>
    </source>
</evidence>
<organism evidence="23 24">
    <name type="scientific">Hyaloscypha bicolor E</name>
    <dbReference type="NCBI Taxonomy" id="1095630"/>
    <lineage>
        <taxon>Eukaryota</taxon>
        <taxon>Fungi</taxon>
        <taxon>Dikarya</taxon>
        <taxon>Ascomycota</taxon>
        <taxon>Pezizomycotina</taxon>
        <taxon>Leotiomycetes</taxon>
        <taxon>Helotiales</taxon>
        <taxon>Hyaloscyphaceae</taxon>
        <taxon>Hyaloscypha</taxon>
        <taxon>Hyaloscypha bicolor</taxon>
    </lineage>
</organism>
<feature type="domain" description="Sodium/calcium exchanger membrane region" evidence="22">
    <location>
        <begin position="285"/>
        <end position="426"/>
    </location>
</feature>
<feature type="transmembrane region" description="Helical" evidence="18">
    <location>
        <begin position="536"/>
        <end position="555"/>
    </location>
</feature>
<feature type="transmembrane region" description="Helical" evidence="18">
    <location>
        <begin position="127"/>
        <end position="149"/>
    </location>
</feature>
<keyword evidence="14 18" id="KW-0406">Ion transport</keyword>
<keyword evidence="15 18" id="KW-0472">Membrane</keyword>
<dbReference type="PRINTS" id="PR00119">
    <property type="entry name" value="CATATPASE"/>
</dbReference>
<feature type="transmembrane region" description="Helical" evidence="18">
    <location>
        <begin position="1461"/>
        <end position="1481"/>
    </location>
</feature>
<dbReference type="EMBL" id="KZ613765">
    <property type="protein sequence ID" value="PMD64359.1"/>
    <property type="molecule type" value="Genomic_DNA"/>
</dbReference>
<feature type="transmembrane region" description="Helical" evidence="18">
    <location>
        <begin position="625"/>
        <end position="644"/>
    </location>
</feature>
<dbReference type="FunFam" id="3.40.50.1000:FF:000018">
    <property type="entry name" value="Calcium-transporting ATPase"/>
    <property type="match status" value="1"/>
</dbReference>
<reference evidence="23 24" key="1">
    <citation type="submission" date="2016-04" db="EMBL/GenBank/DDBJ databases">
        <title>A degradative enzymes factory behind the ericoid mycorrhizal symbiosis.</title>
        <authorList>
            <consortium name="DOE Joint Genome Institute"/>
            <person name="Martino E."/>
            <person name="Morin E."/>
            <person name="Grelet G."/>
            <person name="Kuo A."/>
            <person name="Kohler A."/>
            <person name="Daghino S."/>
            <person name="Barry K."/>
            <person name="Choi C."/>
            <person name="Cichocki N."/>
            <person name="Clum A."/>
            <person name="Copeland A."/>
            <person name="Hainaut M."/>
            <person name="Haridas S."/>
            <person name="Labutti K."/>
            <person name="Lindquist E."/>
            <person name="Lipzen A."/>
            <person name="Khouja H.-R."/>
            <person name="Murat C."/>
            <person name="Ohm R."/>
            <person name="Olson A."/>
            <person name="Spatafora J."/>
            <person name="Veneault-Fourrey C."/>
            <person name="Henrissat B."/>
            <person name="Grigoriev I."/>
            <person name="Martin F."/>
            <person name="Perotto S."/>
        </authorList>
    </citation>
    <scope>NUCLEOTIDE SEQUENCE [LARGE SCALE GENOMIC DNA]</scope>
    <source>
        <strain evidence="23 24">E</strain>
    </source>
</reference>
<comment type="subcellular location">
    <subcellularLocation>
        <location evidence="18">Membrane</location>
        <topology evidence="18">Multi-pass membrane protein</topology>
    </subcellularLocation>
    <subcellularLocation>
        <location evidence="1">Vacuole membrane</location>
        <topology evidence="1">Multi-pass membrane protein</topology>
    </subcellularLocation>
</comment>
<dbReference type="Pfam" id="PF00122">
    <property type="entry name" value="E1-E2_ATPase"/>
    <property type="match status" value="1"/>
</dbReference>
<dbReference type="InterPro" id="IPR006068">
    <property type="entry name" value="ATPase_P-typ_cation-transptr_C"/>
</dbReference>
<dbReference type="EC" id="7.2.2.10" evidence="18"/>
<dbReference type="Gene3D" id="1.20.1110.10">
    <property type="entry name" value="Calcium-transporting ATPase, transmembrane domain"/>
    <property type="match status" value="1"/>
</dbReference>
<dbReference type="InterPro" id="IPR044880">
    <property type="entry name" value="NCX_ion-bd_dom_sf"/>
</dbReference>
<evidence type="ECO:0000256" key="17">
    <source>
        <dbReference type="ARBA" id="ARBA00059328"/>
    </source>
</evidence>
<dbReference type="Proteomes" id="UP000235371">
    <property type="component" value="Unassembled WGS sequence"/>
</dbReference>
<dbReference type="Pfam" id="PF01699">
    <property type="entry name" value="Na_Ca_ex"/>
    <property type="match status" value="2"/>
</dbReference>